<dbReference type="EMBL" id="OX458333">
    <property type="protein sequence ID" value="CAI8850514.1"/>
    <property type="molecule type" value="Genomic_DNA"/>
</dbReference>
<evidence type="ECO:0000313" key="1">
    <source>
        <dbReference type="EMBL" id="CAI8850514.1"/>
    </source>
</evidence>
<organism evidence="1 2">
    <name type="scientific">Methylocaldum szegediense</name>
    <dbReference type="NCBI Taxonomy" id="73780"/>
    <lineage>
        <taxon>Bacteria</taxon>
        <taxon>Pseudomonadati</taxon>
        <taxon>Pseudomonadota</taxon>
        <taxon>Gammaproteobacteria</taxon>
        <taxon>Methylococcales</taxon>
        <taxon>Methylococcaceae</taxon>
        <taxon>Methylocaldum</taxon>
    </lineage>
</organism>
<accession>A0ABN8X3R8</accession>
<reference evidence="1 2" key="1">
    <citation type="submission" date="2023-03" db="EMBL/GenBank/DDBJ databases">
        <authorList>
            <person name="Pearce D."/>
        </authorList>
    </citation>
    <scope>NUCLEOTIDE SEQUENCE [LARGE SCALE GENOMIC DNA]</scope>
    <source>
        <strain evidence="1">Msz</strain>
    </source>
</reference>
<evidence type="ECO:0000313" key="2">
    <source>
        <dbReference type="Proteomes" id="UP001162030"/>
    </source>
</evidence>
<proteinExistence type="predicted"/>
<gene>
    <name evidence="1" type="ORF">MSZNOR_2499</name>
</gene>
<keyword evidence="2" id="KW-1185">Reference proteome</keyword>
<sequence>MVFFVLSRAGFDELVRDRGGIPSPLWVTAGVLSDTQLSDLRSQGIDVTKFTCPVIA</sequence>
<dbReference type="Proteomes" id="UP001162030">
    <property type="component" value="Chromosome"/>
</dbReference>
<name>A0ABN8X3R8_9GAMM</name>
<protein>
    <submittedName>
        <fullName evidence="1">Uncharacterized protein</fullName>
    </submittedName>
</protein>